<dbReference type="PRINTS" id="PR00111">
    <property type="entry name" value="ABHYDROLASE"/>
</dbReference>
<dbReference type="RefSeq" id="WP_182686471.1">
    <property type="nucleotide sequence ID" value="NZ_JACHTF010000007.1"/>
</dbReference>
<dbReference type="SUPFAM" id="SSF53474">
    <property type="entry name" value="alpha/beta-Hydrolases"/>
    <property type="match status" value="1"/>
</dbReference>
<feature type="domain" description="AB hydrolase-1" evidence="2">
    <location>
        <begin position="64"/>
        <end position="314"/>
    </location>
</feature>
<gene>
    <name evidence="3" type="ORF">H4F98_07755</name>
</gene>
<dbReference type="Pfam" id="PF00561">
    <property type="entry name" value="Abhydrolase_1"/>
    <property type="match status" value="1"/>
</dbReference>
<protein>
    <submittedName>
        <fullName evidence="3">Alpha/beta hydrolase</fullName>
    </submittedName>
</protein>
<dbReference type="EMBL" id="JACHTF010000007">
    <property type="protein sequence ID" value="MBB1060468.1"/>
    <property type="molecule type" value="Genomic_DNA"/>
</dbReference>
<organism evidence="3 4">
    <name type="scientific">Marilutibacter spongiae</name>
    <dbReference type="NCBI Taxonomy" id="2025720"/>
    <lineage>
        <taxon>Bacteria</taxon>
        <taxon>Pseudomonadati</taxon>
        <taxon>Pseudomonadota</taxon>
        <taxon>Gammaproteobacteria</taxon>
        <taxon>Lysobacterales</taxon>
        <taxon>Lysobacteraceae</taxon>
        <taxon>Marilutibacter</taxon>
    </lineage>
</organism>
<dbReference type="InterPro" id="IPR029058">
    <property type="entry name" value="AB_hydrolase_fold"/>
</dbReference>
<feature type="chain" id="PRO_5030617047" evidence="1">
    <location>
        <begin position="20"/>
        <end position="333"/>
    </location>
</feature>
<dbReference type="GO" id="GO:0046464">
    <property type="term" value="P:acylglycerol catabolic process"/>
    <property type="evidence" value="ECO:0007669"/>
    <property type="project" value="TreeGrafter"/>
</dbReference>
<dbReference type="InterPro" id="IPR050266">
    <property type="entry name" value="AB_hydrolase_sf"/>
</dbReference>
<evidence type="ECO:0000256" key="1">
    <source>
        <dbReference type="SAM" id="SignalP"/>
    </source>
</evidence>
<dbReference type="AlphaFoldDB" id="A0A7W3TLC2"/>
<sequence>MKHGVLAVLLAAIGPVAQAQSYGARLEGFDYSYPVSTFRLQSQGQALEMAYMDVPPAGAPNGRTVVLLHGKNFCAATWDATIGVLSDAGFRVIAPDQVGFCKSSKPAAYQFSFHQLAANTHALLAGAGVERAIVVGHSMGGMLATRHALDFPDAVERLVLVNPIGLEDWQAKGVPYASIDALFAGELRTDAASIKAYQSRFYYNGAWKPEYDRWVDMLAGMYAGPGGRQVAWNQALASDMLFTQPVVHEFGSIRVPVVLMIGGKDRTAPGAGRAPPEVAARLGDYPVLGRQAAEAIPEATLVEFPELGHSPQVEAPARFHAALLDVLVDAADD</sequence>
<evidence type="ECO:0000313" key="3">
    <source>
        <dbReference type="EMBL" id="MBB1060468.1"/>
    </source>
</evidence>
<keyword evidence="4" id="KW-1185">Reference proteome</keyword>
<dbReference type="Proteomes" id="UP000523196">
    <property type="component" value="Unassembled WGS sequence"/>
</dbReference>
<dbReference type="Gene3D" id="3.40.50.1820">
    <property type="entry name" value="alpha/beta hydrolase"/>
    <property type="match status" value="1"/>
</dbReference>
<reference evidence="3 4" key="1">
    <citation type="submission" date="2020-08" db="EMBL/GenBank/DDBJ databases">
        <authorList>
            <person name="Xu S."/>
            <person name="Li A."/>
        </authorList>
    </citation>
    <scope>NUCLEOTIDE SEQUENCE [LARGE SCALE GENOMIC DNA]</scope>
    <source>
        <strain evidence="3 4">119BY6-57</strain>
    </source>
</reference>
<name>A0A7W3TLC2_9GAMM</name>
<dbReference type="PANTHER" id="PTHR43798">
    <property type="entry name" value="MONOACYLGLYCEROL LIPASE"/>
    <property type="match status" value="1"/>
</dbReference>
<keyword evidence="1" id="KW-0732">Signal</keyword>
<evidence type="ECO:0000259" key="2">
    <source>
        <dbReference type="Pfam" id="PF00561"/>
    </source>
</evidence>
<evidence type="ECO:0000313" key="4">
    <source>
        <dbReference type="Proteomes" id="UP000523196"/>
    </source>
</evidence>
<feature type="signal peptide" evidence="1">
    <location>
        <begin position="1"/>
        <end position="19"/>
    </location>
</feature>
<dbReference type="GO" id="GO:0016020">
    <property type="term" value="C:membrane"/>
    <property type="evidence" value="ECO:0007669"/>
    <property type="project" value="TreeGrafter"/>
</dbReference>
<accession>A0A7W3TLC2</accession>
<dbReference type="GO" id="GO:0047372">
    <property type="term" value="F:monoacylglycerol lipase activity"/>
    <property type="evidence" value="ECO:0007669"/>
    <property type="project" value="TreeGrafter"/>
</dbReference>
<proteinExistence type="predicted"/>
<keyword evidence="3" id="KW-0378">Hydrolase</keyword>
<dbReference type="InterPro" id="IPR000073">
    <property type="entry name" value="AB_hydrolase_1"/>
</dbReference>
<comment type="caution">
    <text evidence="3">The sequence shown here is derived from an EMBL/GenBank/DDBJ whole genome shotgun (WGS) entry which is preliminary data.</text>
</comment>
<dbReference type="PANTHER" id="PTHR43798:SF33">
    <property type="entry name" value="HYDROLASE, PUTATIVE (AFU_ORTHOLOGUE AFUA_2G14860)-RELATED"/>
    <property type="match status" value="1"/>
</dbReference>